<dbReference type="Pfam" id="PF00072">
    <property type="entry name" value="Response_reg"/>
    <property type="match status" value="1"/>
</dbReference>
<evidence type="ECO:0000256" key="7">
    <source>
        <dbReference type="PROSITE-ProRule" id="PRU00169"/>
    </source>
</evidence>
<comment type="caution">
    <text evidence="15">The sequence shown here is derived from an EMBL/GenBank/DDBJ whole genome shotgun (WGS) entry which is preliminary data.</text>
</comment>
<evidence type="ECO:0000259" key="12">
    <source>
        <dbReference type="PROSITE" id="PS50112"/>
    </source>
</evidence>
<dbReference type="EC" id="2.7.13.3" evidence="3"/>
<feature type="coiled-coil region" evidence="8">
    <location>
        <begin position="448"/>
        <end position="475"/>
    </location>
</feature>
<dbReference type="CDD" id="cd16922">
    <property type="entry name" value="HATPase_EvgS-ArcB-TorS-like"/>
    <property type="match status" value="1"/>
</dbReference>
<dbReference type="GO" id="GO:0000155">
    <property type="term" value="F:phosphorelay sensor kinase activity"/>
    <property type="evidence" value="ECO:0007669"/>
    <property type="project" value="InterPro"/>
</dbReference>
<dbReference type="InterPro" id="IPR035965">
    <property type="entry name" value="PAS-like_dom_sf"/>
</dbReference>
<dbReference type="InterPro" id="IPR036097">
    <property type="entry name" value="HisK_dim/P_sf"/>
</dbReference>
<keyword evidence="9" id="KW-1133">Transmembrane helix</keyword>
<dbReference type="InterPro" id="IPR004358">
    <property type="entry name" value="Sig_transdc_His_kin-like_C"/>
</dbReference>
<evidence type="ECO:0000256" key="4">
    <source>
        <dbReference type="ARBA" id="ARBA00022553"/>
    </source>
</evidence>
<evidence type="ECO:0000259" key="13">
    <source>
        <dbReference type="PROSITE" id="PS50113"/>
    </source>
</evidence>
<keyword evidence="6 15" id="KW-0418">Kinase</keyword>
<dbReference type="InterPro" id="IPR011006">
    <property type="entry name" value="CheY-like_superfamily"/>
</dbReference>
<dbReference type="GO" id="GO:0009927">
    <property type="term" value="F:histidine phosphotransfer kinase activity"/>
    <property type="evidence" value="ECO:0007669"/>
    <property type="project" value="TreeGrafter"/>
</dbReference>
<feature type="modified residue" description="4-aspartylphosphate" evidence="7">
    <location>
        <position position="898"/>
    </location>
</feature>
<keyword evidence="5 15" id="KW-0808">Transferase</keyword>
<dbReference type="InterPro" id="IPR013655">
    <property type="entry name" value="PAS_fold_3"/>
</dbReference>
<feature type="domain" description="PAC" evidence="13">
    <location>
        <begin position="538"/>
        <end position="591"/>
    </location>
</feature>
<evidence type="ECO:0000256" key="2">
    <source>
        <dbReference type="ARBA" id="ARBA00004370"/>
    </source>
</evidence>
<keyword evidence="16" id="KW-1185">Reference proteome</keyword>
<dbReference type="SMART" id="SM00387">
    <property type="entry name" value="HATPase_c"/>
    <property type="match status" value="1"/>
</dbReference>
<name>A0A7U7EJA5_9GAMM</name>
<dbReference type="PROSITE" id="PS50885">
    <property type="entry name" value="HAMP"/>
    <property type="match status" value="1"/>
</dbReference>
<dbReference type="PROSITE" id="PS50113">
    <property type="entry name" value="PAC"/>
    <property type="match status" value="1"/>
</dbReference>
<dbReference type="InterPro" id="IPR001789">
    <property type="entry name" value="Sig_transdc_resp-reg_receiver"/>
</dbReference>
<keyword evidence="9" id="KW-0472">Membrane</keyword>
<dbReference type="PROSITE" id="PS50112">
    <property type="entry name" value="PAS"/>
    <property type="match status" value="1"/>
</dbReference>
<dbReference type="PRINTS" id="PR00344">
    <property type="entry name" value="BCTRLSENSOR"/>
</dbReference>
<dbReference type="SMART" id="SM00448">
    <property type="entry name" value="REC"/>
    <property type="match status" value="1"/>
</dbReference>
<dbReference type="PANTHER" id="PTHR43047:SF72">
    <property type="entry name" value="OSMOSENSING HISTIDINE PROTEIN KINASE SLN1"/>
    <property type="match status" value="1"/>
</dbReference>
<feature type="domain" description="Response regulatory" evidence="11">
    <location>
        <begin position="850"/>
        <end position="965"/>
    </location>
</feature>
<keyword evidence="4 7" id="KW-0597">Phosphoprotein</keyword>
<evidence type="ECO:0000313" key="15">
    <source>
        <dbReference type="EMBL" id="CAD5106094.1"/>
    </source>
</evidence>
<accession>A0A7U7EJA5</accession>
<evidence type="ECO:0000256" key="9">
    <source>
        <dbReference type="SAM" id="Phobius"/>
    </source>
</evidence>
<dbReference type="SUPFAM" id="SSF47384">
    <property type="entry name" value="Homodimeric domain of signal transducing histidine kinase"/>
    <property type="match status" value="1"/>
</dbReference>
<gene>
    <name evidence="15" type="primary">rcsC_1</name>
    <name evidence="15" type="ORF">PSEWESI4_00353</name>
</gene>
<dbReference type="PANTHER" id="PTHR43047">
    <property type="entry name" value="TWO-COMPONENT HISTIDINE PROTEIN KINASE"/>
    <property type="match status" value="1"/>
</dbReference>
<reference evidence="15 16" key="1">
    <citation type="submission" date="2020-08" db="EMBL/GenBank/DDBJ databases">
        <authorList>
            <person name="Criscuolo A."/>
        </authorList>
    </citation>
    <scope>NUCLEOTIDE SEQUENCE [LARGE SCALE GENOMIC DNA]</scope>
    <source>
        <strain evidence="15">CIP111764</strain>
    </source>
</reference>
<feature type="domain" description="PAS" evidence="12">
    <location>
        <begin position="465"/>
        <end position="530"/>
    </location>
</feature>
<dbReference type="InterPro" id="IPR036890">
    <property type="entry name" value="HATPase_C_sf"/>
</dbReference>
<dbReference type="InterPro" id="IPR003660">
    <property type="entry name" value="HAMP_dom"/>
</dbReference>
<evidence type="ECO:0000256" key="3">
    <source>
        <dbReference type="ARBA" id="ARBA00012438"/>
    </source>
</evidence>
<dbReference type="SUPFAM" id="SSF55785">
    <property type="entry name" value="PYP-like sensor domain (PAS domain)"/>
    <property type="match status" value="1"/>
</dbReference>
<feature type="transmembrane region" description="Helical" evidence="9">
    <location>
        <begin position="380"/>
        <end position="400"/>
    </location>
</feature>
<evidence type="ECO:0000256" key="6">
    <source>
        <dbReference type="ARBA" id="ARBA00022777"/>
    </source>
</evidence>
<dbReference type="SUPFAM" id="SSF55874">
    <property type="entry name" value="ATPase domain of HSP90 chaperone/DNA topoisomerase II/histidine kinase"/>
    <property type="match status" value="1"/>
</dbReference>
<feature type="domain" description="HAMP" evidence="14">
    <location>
        <begin position="408"/>
        <end position="460"/>
    </location>
</feature>
<dbReference type="GO" id="GO:0005886">
    <property type="term" value="C:plasma membrane"/>
    <property type="evidence" value="ECO:0007669"/>
    <property type="project" value="TreeGrafter"/>
</dbReference>
<dbReference type="Gene3D" id="3.40.50.2300">
    <property type="match status" value="1"/>
</dbReference>
<dbReference type="EMBL" id="CAJFCI010000016">
    <property type="protein sequence ID" value="CAD5106094.1"/>
    <property type="molecule type" value="Genomic_DNA"/>
</dbReference>
<evidence type="ECO:0000259" key="14">
    <source>
        <dbReference type="PROSITE" id="PS50885"/>
    </source>
</evidence>
<dbReference type="RefSeq" id="WP_187669493.1">
    <property type="nucleotide sequence ID" value="NZ_CAJFCI010000016.1"/>
</dbReference>
<comment type="subcellular location">
    <subcellularLocation>
        <location evidence="2">Membrane</location>
    </subcellularLocation>
</comment>
<dbReference type="PROSITE" id="PS50109">
    <property type="entry name" value="HIS_KIN"/>
    <property type="match status" value="1"/>
</dbReference>
<dbReference type="InterPro" id="IPR000014">
    <property type="entry name" value="PAS"/>
</dbReference>
<evidence type="ECO:0000259" key="11">
    <source>
        <dbReference type="PROSITE" id="PS50110"/>
    </source>
</evidence>
<dbReference type="Gene3D" id="3.30.450.20">
    <property type="entry name" value="PAS domain"/>
    <property type="match status" value="2"/>
</dbReference>
<feature type="domain" description="Histidine kinase" evidence="10">
    <location>
        <begin position="609"/>
        <end position="828"/>
    </location>
</feature>
<sequence>MPRSSRYPLRQWIWRAFVQSALIPLILVESVLIAVYLLTNAAIRDSQIDHLQESAVQDLAAAVRREGQVIDSRLQAIEAQVRIYRDAVTRALLDPDLQPDELERQRHAMTPSGVFYSRSDDGRAASFYANGTPPERQDHAKALRLMHVDPLMRSIHEANPLVAAVYFNSWDSYNRIYPFFMTPDRYPHDMVIPNYNFYYLADARHNPERKVAWTDVYLDPAGQGWMMSGIAPVYRGDFLEGVVGLDITINNMLAEIGSLQVPWQGYAMLVSRDNNIMALPKAGERDFGVSELTQYAYRQAVQQETFKPEDFNLGKRSELQPLLEAMAASGSDVREVSLGGRKQLVAWSEIPQTGWRLLLVVDEANIFQETNRLAEHYRQIGYLLIAGLLSFYALFFAWMWRRSRRLSGELAEPLQGIAGMLRKLGQGDYQPPAPSSSIDELVVMGEAVSQAGAQLQASEAERERAQRKLELVLESTTESLWEMDGETLTFKLGERFIRRFGLQRDQVPLVEYNERVHPDDRDRVRRLRLQCRESEDVFDAEYRFADAEGRYAWLLSRGQVLERDAYGFATKIAGTHVDITRLKQVQEDLRRASLEAQAASQAKSRFLSSMSHELRTPLNAIHGFGQLIELEAEEQGDAQPVLGYAREIVNASRHLTSLVDDILDLSSIESRRQQLQLKPVEVGALLAGCAELIQPEVQQRQQQLQVMPVDPPLYVLGDVRRLRQVLLNLLSNAIKYNSPHGLVSLGYEVRPSCVRLWVEDSGPGLSEEQQERLFQPFQRLGWENSSIPGAGIGLVLCRELAELMDGEIGLRSAPGEGSRFWIDLPGAAAPVDTDDVQASTPAPESRPLAEVLCVEDHPACLKVLQEGLRDLAEVRGVATVQRALAELETATPALVLLDLDLPDGDGLEVLDYLRRSVRLHEVPVLVISAAADEEAFAEARHRGAQGCLAKPVDLQQVRRLAMSLLGQTA</sequence>
<protein>
    <recommendedName>
        <fullName evidence="3">histidine kinase</fullName>
        <ecNumber evidence="3">2.7.13.3</ecNumber>
    </recommendedName>
</protein>
<dbReference type="Gene3D" id="3.30.565.10">
    <property type="entry name" value="Histidine kinase-like ATPase, C-terminal domain"/>
    <property type="match status" value="1"/>
</dbReference>
<comment type="catalytic activity">
    <reaction evidence="1">
        <text>ATP + protein L-histidine = ADP + protein N-phospho-L-histidine.</text>
        <dbReference type="EC" id="2.7.13.3"/>
    </reaction>
</comment>
<evidence type="ECO:0000313" key="16">
    <source>
        <dbReference type="Proteomes" id="UP000583387"/>
    </source>
</evidence>
<dbReference type="Proteomes" id="UP000583387">
    <property type="component" value="Unassembled WGS sequence"/>
</dbReference>
<dbReference type="InterPro" id="IPR000700">
    <property type="entry name" value="PAS-assoc_C"/>
</dbReference>
<evidence type="ECO:0000256" key="8">
    <source>
        <dbReference type="SAM" id="Coils"/>
    </source>
</evidence>
<dbReference type="SUPFAM" id="SSF52172">
    <property type="entry name" value="CheY-like"/>
    <property type="match status" value="1"/>
</dbReference>
<feature type="transmembrane region" description="Helical" evidence="9">
    <location>
        <begin position="12"/>
        <end position="38"/>
    </location>
</feature>
<evidence type="ECO:0000256" key="1">
    <source>
        <dbReference type="ARBA" id="ARBA00000085"/>
    </source>
</evidence>
<dbReference type="Pfam" id="PF08447">
    <property type="entry name" value="PAS_3"/>
    <property type="match status" value="1"/>
</dbReference>
<dbReference type="PROSITE" id="PS50110">
    <property type="entry name" value="RESPONSE_REGULATORY"/>
    <property type="match status" value="1"/>
</dbReference>
<dbReference type="Gene3D" id="1.10.287.130">
    <property type="match status" value="1"/>
</dbReference>
<dbReference type="InterPro" id="IPR005467">
    <property type="entry name" value="His_kinase_dom"/>
</dbReference>
<keyword evidence="8" id="KW-0175">Coiled coil</keyword>
<evidence type="ECO:0000256" key="5">
    <source>
        <dbReference type="ARBA" id="ARBA00022679"/>
    </source>
</evidence>
<dbReference type="SMART" id="SM00388">
    <property type="entry name" value="HisKA"/>
    <property type="match status" value="1"/>
</dbReference>
<dbReference type="Pfam" id="PF00512">
    <property type="entry name" value="HisKA"/>
    <property type="match status" value="1"/>
</dbReference>
<dbReference type="InterPro" id="IPR003661">
    <property type="entry name" value="HisK_dim/P_dom"/>
</dbReference>
<dbReference type="InterPro" id="IPR003594">
    <property type="entry name" value="HATPase_dom"/>
</dbReference>
<dbReference type="CDD" id="cd00082">
    <property type="entry name" value="HisKA"/>
    <property type="match status" value="1"/>
</dbReference>
<dbReference type="Pfam" id="PF02518">
    <property type="entry name" value="HATPase_c"/>
    <property type="match status" value="1"/>
</dbReference>
<evidence type="ECO:0000259" key="10">
    <source>
        <dbReference type="PROSITE" id="PS50109"/>
    </source>
</evidence>
<organism evidence="15 16">
    <name type="scientific">Zestomonas carbonaria</name>
    <dbReference type="NCBI Taxonomy" id="2762745"/>
    <lineage>
        <taxon>Bacteria</taxon>
        <taxon>Pseudomonadati</taxon>
        <taxon>Pseudomonadota</taxon>
        <taxon>Gammaproteobacteria</taxon>
        <taxon>Pseudomonadales</taxon>
        <taxon>Pseudomonadaceae</taxon>
        <taxon>Zestomonas</taxon>
    </lineage>
</organism>
<keyword evidence="9" id="KW-0812">Transmembrane</keyword>
<dbReference type="AlphaFoldDB" id="A0A7U7EJA5"/>
<dbReference type="NCBIfam" id="TIGR00229">
    <property type="entry name" value="sensory_box"/>
    <property type="match status" value="1"/>
</dbReference>
<proteinExistence type="predicted"/>